<dbReference type="Pfam" id="PF12974">
    <property type="entry name" value="Phosphonate-bd"/>
    <property type="match status" value="1"/>
</dbReference>
<dbReference type="EMBL" id="CP028918">
    <property type="protein sequence ID" value="AWB49529.1"/>
    <property type="molecule type" value="Genomic_DNA"/>
</dbReference>
<evidence type="ECO:0000313" key="2">
    <source>
        <dbReference type="Proteomes" id="UP000244496"/>
    </source>
</evidence>
<organism evidence="1 2">
    <name type="scientific">Paragemmobacter aquarius</name>
    <dbReference type="NCBI Taxonomy" id="2169400"/>
    <lineage>
        <taxon>Bacteria</taxon>
        <taxon>Pseudomonadati</taxon>
        <taxon>Pseudomonadota</taxon>
        <taxon>Alphaproteobacteria</taxon>
        <taxon>Rhodobacterales</taxon>
        <taxon>Paracoccaceae</taxon>
        <taxon>Paragemmobacter</taxon>
    </lineage>
</organism>
<gene>
    <name evidence="1" type="ORF">HYN69_14385</name>
</gene>
<protein>
    <submittedName>
        <fullName evidence="1">Phosphonate-binding protein</fullName>
    </submittedName>
</protein>
<dbReference type="PANTHER" id="PTHR30024:SF17">
    <property type="entry name" value="SOLUTE-BINDING PROTEIN FAMILY 3_N-TERMINAL DOMAIN-CONTAINING PROTEIN"/>
    <property type="match status" value="1"/>
</dbReference>
<sequence length="321" mass="34792">MTRCACHAFFMRPKSSCHRTELVRRHQHQLGTTMKTILQAGLFAFATLTAQVAVAQDTIRFAVTDIDGMEALQKEMGPFKDAFEAASGLKVEFFPVSGRTIAVEAMAADQIDFVLTGPAEYVVFNARLKAQPVVTWNRPDYYANVVVLDASPVKSAADLKGQKISFGEIGSTSQHLSPASILAEAGLVYGTDYEPVFLKRNVAMEALIAGDIAAIGLNKTHIDQITEKFPDQKLRVLLKGGELPNDVLLASASVAPEVVDAVRKTFTEHGDELLAAITATEENAKFIGGGFTATVTDADYDNVRKMFENVGVTEFTQILGE</sequence>
<proteinExistence type="predicted"/>
<dbReference type="Proteomes" id="UP000244496">
    <property type="component" value="Chromosome"/>
</dbReference>
<dbReference type="PANTHER" id="PTHR30024">
    <property type="entry name" value="ALIPHATIC SULFONATES-BINDING PROTEIN-RELATED"/>
    <property type="match status" value="1"/>
</dbReference>
<dbReference type="SUPFAM" id="SSF53850">
    <property type="entry name" value="Periplasmic binding protein-like II"/>
    <property type="match status" value="1"/>
</dbReference>
<dbReference type="Gene3D" id="3.40.190.10">
    <property type="entry name" value="Periplasmic binding protein-like II"/>
    <property type="match status" value="2"/>
</dbReference>
<evidence type="ECO:0000313" key="1">
    <source>
        <dbReference type="EMBL" id="AWB49529.1"/>
    </source>
</evidence>
<reference evidence="1 2" key="1">
    <citation type="submission" date="2018-04" db="EMBL/GenBank/DDBJ databases">
        <title>Genome sequencing of Gemmobacter.</title>
        <authorList>
            <person name="Yi H."/>
            <person name="Baek M.-G."/>
        </authorList>
    </citation>
    <scope>NUCLEOTIDE SEQUENCE [LARGE SCALE GENOMIC DNA]</scope>
    <source>
        <strain evidence="1 2">HYN0069</strain>
    </source>
</reference>
<name>A0A2S0UNY8_9RHOB</name>
<accession>A0A2S0UNY8</accession>
<dbReference type="KEGG" id="geh:HYN69_14385"/>
<keyword evidence="2" id="KW-1185">Reference proteome</keyword>
<dbReference type="AlphaFoldDB" id="A0A2S0UNY8"/>